<dbReference type="STRING" id="1229780.BN381_100095"/>
<sequence length="162" mass="17460">MERRWRTKHSGRQKRPSAWPQRSDDRVRVLLEYPAHSTPSAMAKALDDAGYETLICEGTERCPIVAGGDCALVDGADVVVSGFGVTTSDDRELPAAIRSRHPEVPLVVECTEPSSERYPDLVGPSIHLRTPVSKSSVTAAVSAALAEHTMPLCSPEPPATSE</sequence>
<dbReference type="EMBL" id="CANL01000002">
    <property type="protein sequence ID" value="CCM62208.1"/>
    <property type="molecule type" value="Genomic_DNA"/>
</dbReference>
<feature type="compositionally biased region" description="Basic residues" evidence="1">
    <location>
        <begin position="1"/>
        <end position="15"/>
    </location>
</feature>
<dbReference type="Proteomes" id="UP000018291">
    <property type="component" value="Unassembled WGS sequence"/>
</dbReference>
<name>R4YWA7_9ACTN</name>
<keyword evidence="3" id="KW-1185">Reference proteome</keyword>
<dbReference type="RefSeq" id="WP_012223403.1">
    <property type="nucleotide sequence ID" value="NZ_HG422565.1"/>
</dbReference>
<gene>
    <name evidence="2" type="ORF">BN381_100095</name>
</gene>
<organism evidence="2 3">
    <name type="scientific">Candidatus Neomicrothrix parvicella RN1</name>
    <dbReference type="NCBI Taxonomy" id="1229780"/>
    <lineage>
        <taxon>Bacteria</taxon>
        <taxon>Bacillati</taxon>
        <taxon>Actinomycetota</taxon>
        <taxon>Acidimicrobiia</taxon>
        <taxon>Acidimicrobiales</taxon>
        <taxon>Microthrixaceae</taxon>
        <taxon>Candidatus Neomicrothrix</taxon>
    </lineage>
</organism>
<comment type="caution">
    <text evidence="2">The sequence shown here is derived from an EMBL/GenBank/DDBJ whole genome shotgun (WGS) entry which is preliminary data.</text>
</comment>
<evidence type="ECO:0000313" key="2">
    <source>
        <dbReference type="EMBL" id="CCM62208.1"/>
    </source>
</evidence>
<protein>
    <submittedName>
        <fullName evidence="2">Uncharacterized protein</fullName>
    </submittedName>
</protein>
<accession>R4YWA7</accession>
<dbReference type="AlphaFoldDB" id="R4YWA7"/>
<reference evidence="2 3" key="1">
    <citation type="journal article" date="2013" name="ISME J.">
        <title>Metabolic model for the filamentous 'Candidatus Microthrix parvicella' based on genomic and metagenomic analyses.</title>
        <authorList>
            <person name="Jon McIlroy S."/>
            <person name="Kristiansen R."/>
            <person name="Albertsen M."/>
            <person name="Michael Karst S."/>
            <person name="Rossetti S."/>
            <person name="Lund Nielsen J."/>
            <person name="Tandoi V."/>
            <person name="James Seviour R."/>
            <person name="Nielsen P.H."/>
        </authorList>
    </citation>
    <scope>NUCLEOTIDE SEQUENCE [LARGE SCALE GENOMIC DNA]</scope>
    <source>
        <strain evidence="2 3">RN1</strain>
    </source>
</reference>
<evidence type="ECO:0000313" key="3">
    <source>
        <dbReference type="Proteomes" id="UP000018291"/>
    </source>
</evidence>
<evidence type="ECO:0000256" key="1">
    <source>
        <dbReference type="SAM" id="MobiDB-lite"/>
    </source>
</evidence>
<dbReference type="HOGENOM" id="CLU_1632334_0_0_11"/>
<feature type="region of interest" description="Disordered" evidence="1">
    <location>
        <begin position="1"/>
        <end position="23"/>
    </location>
</feature>
<proteinExistence type="predicted"/>